<evidence type="ECO:0000256" key="2">
    <source>
        <dbReference type="ARBA" id="ARBA00022448"/>
    </source>
</evidence>
<dbReference type="Pfam" id="PF03081">
    <property type="entry name" value="Exo70_C"/>
    <property type="match status" value="1"/>
</dbReference>
<evidence type="ECO:0000259" key="4">
    <source>
        <dbReference type="Pfam" id="PF03081"/>
    </source>
</evidence>
<sequence>MEEIFNSESSESILVQATEIQSRLAEAGRGTLVEFEKCTNDPKGSLCTTKTHIFIMTNVHYIVQKVKSSPELREIIGDLYLRRLTGIFRHAATKYQRATWVRVLNSLRDEGLHVSGSFSSGVSKSALRERFKAFNTMFEEHLIPAYRSFLGRFRGHIESGRHPKNYLKYSVENLETTAPHLRRS</sequence>
<dbReference type="Gene3D" id="1.20.1280.170">
    <property type="entry name" value="Exocyst complex component Exo70"/>
    <property type="match status" value="1"/>
</dbReference>
<keyword evidence="3" id="KW-0268">Exocytosis</keyword>
<evidence type="ECO:0000256" key="1">
    <source>
        <dbReference type="ARBA" id="ARBA00006756"/>
    </source>
</evidence>
<dbReference type="GO" id="GO:0000145">
    <property type="term" value="C:exocyst"/>
    <property type="evidence" value="ECO:0007669"/>
    <property type="project" value="InterPro"/>
</dbReference>
<comment type="caution">
    <text evidence="5">The sequence shown here is derived from an EMBL/GenBank/DDBJ whole genome shotgun (WGS) entry which is preliminary data.</text>
</comment>
<comment type="similarity">
    <text evidence="1 3">Belongs to the EXO70 family.</text>
</comment>
<feature type="domain" description="Exocyst complex subunit Exo70 C-terminal" evidence="4">
    <location>
        <begin position="50"/>
        <end position="140"/>
    </location>
</feature>
<evidence type="ECO:0000313" key="5">
    <source>
        <dbReference type="EMBL" id="KAF2595716.1"/>
    </source>
</evidence>
<dbReference type="PANTHER" id="PTHR12542">
    <property type="entry name" value="EXOCYST COMPLEX PROTEIN EXO70"/>
    <property type="match status" value="1"/>
</dbReference>
<dbReference type="AlphaFoldDB" id="A0A8S9KQZ8"/>
<dbReference type="GO" id="GO:0005546">
    <property type="term" value="F:phosphatidylinositol-4,5-bisphosphate binding"/>
    <property type="evidence" value="ECO:0007669"/>
    <property type="project" value="InterPro"/>
</dbReference>
<dbReference type="GO" id="GO:0006887">
    <property type="term" value="P:exocytosis"/>
    <property type="evidence" value="ECO:0007669"/>
    <property type="project" value="UniProtKB-KW"/>
</dbReference>
<dbReference type="SUPFAM" id="SSF74788">
    <property type="entry name" value="Cullin repeat-like"/>
    <property type="match status" value="1"/>
</dbReference>
<comment type="function">
    <text evidence="3">Component of the exocyst complex.</text>
</comment>
<dbReference type="InterPro" id="IPR046364">
    <property type="entry name" value="Exo70_C"/>
</dbReference>
<dbReference type="GO" id="GO:0015031">
    <property type="term" value="P:protein transport"/>
    <property type="evidence" value="ECO:0007669"/>
    <property type="project" value="UniProtKB-KW"/>
</dbReference>
<dbReference type="EMBL" id="QGKW02000717">
    <property type="protein sequence ID" value="KAF2595716.1"/>
    <property type="molecule type" value="Genomic_DNA"/>
</dbReference>
<keyword evidence="3" id="KW-0653">Protein transport</keyword>
<reference evidence="5" key="1">
    <citation type="submission" date="2019-12" db="EMBL/GenBank/DDBJ databases">
        <title>Genome sequencing and annotation of Brassica cretica.</title>
        <authorList>
            <person name="Studholme D.J."/>
            <person name="Sarris P.F."/>
        </authorList>
    </citation>
    <scope>NUCLEOTIDE SEQUENCE</scope>
    <source>
        <strain evidence="5">PFS-001/15</strain>
        <tissue evidence="5">Leaf</tissue>
    </source>
</reference>
<keyword evidence="2 3" id="KW-0813">Transport</keyword>
<dbReference type="InterPro" id="IPR016159">
    <property type="entry name" value="Cullin_repeat-like_dom_sf"/>
</dbReference>
<evidence type="ECO:0000256" key="3">
    <source>
        <dbReference type="RuleBase" id="RU365026"/>
    </source>
</evidence>
<dbReference type="PANTHER" id="PTHR12542:SF129">
    <property type="entry name" value="EXOCYST SUBUNIT EXO70 FAMILY PROTEIN"/>
    <property type="match status" value="1"/>
</dbReference>
<gene>
    <name evidence="5" type="ORF">F2Q68_00008679</name>
</gene>
<proteinExistence type="inferred from homology"/>
<dbReference type="Proteomes" id="UP000712281">
    <property type="component" value="Unassembled WGS sequence"/>
</dbReference>
<evidence type="ECO:0000313" key="6">
    <source>
        <dbReference type="Proteomes" id="UP000712281"/>
    </source>
</evidence>
<name>A0A8S9KQZ8_BRACR</name>
<accession>A0A8S9KQZ8</accession>
<organism evidence="5 6">
    <name type="scientific">Brassica cretica</name>
    <name type="common">Mustard</name>
    <dbReference type="NCBI Taxonomy" id="69181"/>
    <lineage>
        <taxon>Eukaryota</taxon>
        <taxon>Viridiplantae</taxon>
        <taxon>Streptophyta</taxon>
        <taxon>Embryophyta</taxon>
        <taxon>Tracheophyta</taxon>
        <taxon>Spermatophyta</taxon>
        <taxon>Magnoliopsida</taxon>
        <taxon>eudicotyledons</taxon>
        <taxon>Gunneridae</taxon>
        <taxon>Pentapetalae</taxon>
        <taxon>rosids</taxon>
        <taxon>malvids</taxon>
        <taxon>Brassicales</taxon>
        <taxon>Brassicaceae</taxon>
        <taxon>Brassiceae</taxon>
        <taxon>Brassica</taxon>
    </lineage>
</organism>
<dbReference type="InterPro" id="IPR004140">
    <property type="entry name" value="Exo70"/>
</dbReference>
<protein>
    <recommendedName>
        <fullName evidence="3">Exocyst subunit Exo70 family protein</fullName>
    </recommendedName>
</protein>